<comment type="caution">
    <text evidence="1">The sequence shown here is derived from an EMBL/GenBank/DDBJ whole genome shotgun (WGS) entry which is preliminary data.</text>
</comment>
<name>A0A841Y904_9LIST</name>
<dbReference type="Proteomes" id="UP000591929">
    <property type="component" value="Unassembled WGS sequence"/>
</dbReference>
<proteinExistence type="predicted"/>
<dbReference type="EMBL" id="JAARPL010000010">
    <property type="protein sequence ID" value="MBC1373388.1"/>
    <property type="molecule type" value="Genomic_DNA"/>
</dbReference>
<evidence type="ECO:0000313" key="2">
    <source>
        <dbReference type="Proteomes" id="UP000591929"/>
    </source>
</evidence>
<reference evidence="1 2" key="1">
    <citation type="submission" date="2020-03" db="EMBL/GenBank/DDBJ databases">
        <title>Soil Listeria distribution.</title>
        <authorList>
            <person name="Liao J."/>
            <person name="Wiedmann M."/>
        </authorList>
    </citation>
    <scope>NUCLEOTIDE SEQUENCE [LARGE SCALE GENOMIC DNA]</scope>
    <source>
        <strain evidence="1 2">FSL L7-1681</strain>
    </source>
</reference>
<gene>
    <name evidence="1" type="ORF">HB847_13495</name>
</gene>
<dbReference type="AlphaFoldDB" id="A0A841Y904"/>
<sequence>MTRVEFLKYTKMSWNTIQKDFFYDDDFKPFRTLVNNKWRFDRVEATAYFDRWLEMNKLA</sequence>
<organism evidence="1 2">
    <name type="scientific">Listeria booriae</name>
    <dbReference type="NCBI Taxonomy" id="1552123"/>
    <lineage>
        <taxon>Bacteria</taxon>
        <taxon>Bacillati</taxon>
        <taxon>Bacillota</taxon>
        <taxon>Bacilli</taxon>
        <taxon>Bacillales</taxon>
        <taxon>Listeriaceae</taxon>
        <taxon>Listeria</taxon>
    </lineage>
</organism>
<protein>
    <submittedName>
        <fullName evidence="1">Uncharacterized protein</fullName>
    </submittedName>
</protein>
<accession>A0A841Y904</accession>
<evidence type="ECO:0000313" key="1">
    <source>
        <dbReference type="EMBL" id="MBC1373388.1"/>
    </source>
</evidence>